<evidence type="ECO:0000313" key="2">
    <source>
        <dbReference type="EMBL" id="CAJ1498097.1"/>
    </source>
</evidence>
<keyword evidence="3" id="KW-1185">Reference proteome</keyword>
<accession>A0ABM9LFF9</accession>
<organism evidence="2 3">
    <name type="scientific">[Mycobacterium] holstebronense</name>
    <dbReference type="NCBI Taxonomy" id="3064288"/>
    <lineage>
        <taxon>Bacteria</taxon>
        <taxon>Bacillati</taxon>
        <taxon>Actinomycetota</taxon>
        <taxon>Actinomycetes</taxon>
        <taxon>Mycobacteriales</taxon>
        <taxon>Mycobacteriaceae</taxon>
        <taxon>Mycolicibacterium</taxon>
    </lineage>
</organism>
<gene>
    <name evidence="2" type="ORF">MU0102_000632</name>
</gene>
<name>A0ABM9LFF9_9MYCO</name>
<dbReference type="Pfam" id="PF07704">
    <property type="entry name" value="PSK_trans_fac"/>
    <property type="match status" value="1"/>
</dbReference>
<dbReference type="EMBL" id="OY726398">
    <property type="protein sequence ID" value="CAJ1498097.1"/>
    <property type="molecule type" value="Genomic_DNA"/>
</dbReference>
<protein>
    <submittedName>
        <fullName evidence="2">Type II toxin-antitoxin system VapB family antitoxin</fullName>
    </submittedName>
</protein>
<keyword evidence="1" id="KW-1277">Toxin-antitoxin system</keyword>
<evidence type="ECO:0000313" key="3">
    <source>
        <dbReference type="Proteomes" id="UP001190464"/>
    </source>
</evidence>
<sequence length="81" mass="8747">MALNIKDPAVHNAVKEIASITGESQAQVVAVAVRERLAHLQADAAAARFLDIGRRAAARMTPETKRLDHGTLLYDERGMPA</sequence>
<proteinExistence type="predicted"/>
<dbReference type="RefSeq" id="WP_308485578.1">
    <property type="nucleotide sequence ID" value="NZ_OY726398.1"/>
</dbReference>
<reference evidence="2 3" key="1">
    <citation type="submission" date="2023-08" db="EMBL/GenBank/DDBJ databases">
        <authorList>
            <person name="Folkvardsen B D."/>
            <person name="Norman A."/>
        </authorList>
    </citation>
    <scope>NUCLEOTIDE SEQUENCE [LARGE SCALE GENOMIC DNA]</scope>
    <source>
        <strain evidence="2 3">Mu0102</strain>
    </source>
</reference>
<evidence type="ECO:0000256" key="1">
    <source>
        <dbReference type="ARBA" id="ARBA00022649"/>
    </source>
</evidence>
<dbReference type="InterPro" id="IPR011660">
    <property type="entry name" value="VapB-like"/>
</dbReference>
<dbReference type="Proteomes" id="UP001190464">
    <property type="component" value="Chromosome"/>
</dbReference>